<sequence length="468" mass="48724">MPYLPVTSTSLRVLLLTGPACLLAACVDDLPVGQTGSETDTTTQTTSQTTETSIDPPSTTTEESTTDAPTSSTVTSVEPTGTETTTVEPTTATTAVETTTDDTSTTAETTTSTSDTDASTTDSTTGDNEGWQPPNCASVTGTGAVTFSFDQGATLAPMDQQIQPVTYTFGLVALGKPGAMLAGSGQQILASSDAGCSWHSIGAAGNPNAPAVRLHAAGETRAYAYGDNNEAIVRVDDEVITKLSSPAGQDGIVGLGVDPGDPDHVRIGDSAGRVWDSVDAGMSWQQIGIPAFAGSLAYRAAFDPQDIDHVLFGALAEGVLTSHDAGEGWQSAAGLSPGNSNGFNLVVSPVDGDIVWVEGLDLEDPNDQTQRHVYRSEDGGLTFDAVIEASEATLYNGNHLFPHPTDPDVLYFVFGSNYQAYGTDLYRYDYGTDAITLTHNMWHDTVIAFLPSDPSVIYLGLSIEPGGG</sequence>
<evidence type="ECO:0000313" key="3">
    <source>
        <dbReference type="EMBL" id="MCY1010123.1"/>
    </source>
</evidence>
<organism evidence="3 4">
    <name type="scientific">Nannocystis pusilla</name>
    <dbReference type="NCBI Taxonomy" id="889268"/>
    <lineage>
        <taxon>Bacteria</taxon>
        <taxon>Pseudomonadati</taxon>
        <taxon>Myxococcota</taxon>
        <taxon>Polyangia</taxon>
        <taxon>Nannocystales</taxon>
        <taxon>Nannocystaceae</taxon>
        <taxon>Nannocystis</taxon>
    </lineage>
</organism>
<evidence type="ECO:0000256" key="2">
    <source>
        <dbReference type="SAM" id="SignalP"/>
    </source>
</evidence>
<feature type="signal peptide" evidence="2">
    <location>
        <begin position="1"/>
        <end position="24"/>
    </location>
</feature>
<keyword evidence="4" id="KW-1185">Reference proteome</keyword>
<feature type="compositionally biased region" description="Low complexity" evidence="1">
    <location>
        <begin position="33"/>
        <end position="125"/>
    </location>
</feature>
<dbReference type="SUPFAM" id="SSF110296">
    <property type="entry name" value="Oligoxyloglucan reducing end-specific cellobiohydrolase"/>
    <property type="match status" value="2"/>
</dbReference>
<name>A0A9X3J1J9_9BACT</name>
<protein>
    <submittedName>
        <fullName evidence="3">Uncharacterized protein</fullName>
    </submittedName>
</protein>
<feature type="region of interest" description="Disordered" evidence="1">
    <location>
        <begin position="32"/>
        <end position="139"/>
    </location>
</feature>
<dbReference type="Gene3D" id="2.130.10.10">
    <property type="entry name" value="YVTN repeat-like/Quinoprotein amine dehydrogenase"/>
    <property type="match status" value="1"/>
</dbReference>
<dbReference type="EMBL" id="JAPNKE010000002">
    <property type="protein sequence ID" value="MCY1010123.1"/>
    <property type="molecule type" value="Genomic_DNA"/>
</dbReference>
<dbReference type="InterPro" id="IPR015943">
    <property type="entry name" value="WD40/YVTN_repeat-like_dom_sf"/>
</dbReference>
<evidence type="ECO:0000313" key="4">
    <source>
        <dbReference type="Proteomes" id="UP001150924"/>
    </source>
</evidence>
<keyword evidence="2" id="KW-0732">Signal</keyword>
<comment type="caution">
    <text evidence="3">The sequence shown here is derived from an EMBL/GenBank/DDBJ whole genome shotgun (WGS) entry which is preliminary data.</text>
</comment>
<dbReference type="Proteomes" id="UP001150924">
    <property type="component" value="Unassembled WGS sequence"/>
</dbReference>
<accession>A0A9X3J1J9</accession>
<gene>
    <name evidence="3" type="ORF">OV079_32065</name>
</gene>
<reference evidence="3" key="1">
    <citation type="submission" date="2022-11" db="EMBL/GenBank/DDBJ databases">
        <title>Minimal conservation of predation-associated metabolite biosynthetic gene clusters underscores biosynthetic potential of Myxococcota including descriptions for ten novel species: Archangium lansinium sp. nov., Myxococcus landrumus sp. nov., Nannocystis bai.</title>
        <authorList>
            <person name="Ahearne A."/>
            <person name="Stevens C."/>
            <person name="Phillips K."/>
        </authorList>
    </citation>
    <scope>NUCLEOTIDE SEQUENCE</scope>
    <source>
        <strain evidence="3">Na p29</strain>
    </source>
</reference>
<evidence type="ECO:0000256" key="1">
    <source>
        <dbReference type="SAM" id="MobiDB-lite"/>
    </source>
</evidence>
<dbReference type="AlphaFoldDB" id="A0A9X3J1J9"/>
<feature type="chain" id="PRO_5040835754" evidence="2">
    <location>
        <begin position="25"/>
        <end position="468"/>
    </location>
</feature>
<dbReference type="RefSeq" id="WP_267772948.1">
    <property type="nucleotide sequence ID" value="NZ_JAPNKE010000002.1"/>
</dbReference>
<proteinExistence type="predicted"/>